<accession>A0A830H8G3</accession>
<sequence length="169" mass="19198">MSEEQQPPRGRNLPTHGMGPDSEQARSVHRVLVNRERKQKAIDACDDCQLKYIKCLNNMDYISYFRAMQSGGMCNDEFKAFSDCYHAARGPLQNPANDAAFSMDTPVPEYAFWSRWVRSLGIHRDMFGGVLKPIVVWETEAPPPEAPPPPPPPPPAPTTAPTKVWWRFW</sequence>
<proteinExistence type="predicted"/>
<evidence type="ECO:0000313" key="2">
    <source>
        <dbReference type="EMBL" id="GHP02633.1"/>
    </source>
</evidence>
<reference evidence="2" key="1">
    <citation type="submission" date="2020-10" db="EMBL/GenBank/DDBJ databases">
        <title>Unveiling of a novel bifunctional photoreceptor, Dualchrome1, isolated from a cosmopolitan green alga.</title>
        <authorList>
            <person name="Suzuki S."/>
            <person name="Kawachi M."/>
        </authorList>
    </citation>
    <scope>NUCLEOTIDE SEQUENCE</scope>
    <source>
        <strain evidence="2">NIES 2893</strain>
    </source>
</reference>
<feature type="region of interest" description="Disordered" evidence="1">
    <location>
        <begin position="141"/>
        <end position="161"/>
    </location>
</feature>
<protein>
    <submittedName>
        <fullName evidence="2">Uncharacterized protein</fullName>
    </submittedName>
</protein>
<dbReference type="EMBL" id="BNJQ01000003">
    <property type="protein sequence ID" value="GHP02633.1"/>
    <property type="molecule type" value="Genomic_DNA"/>
</dbReference>
<comment type="caution">
    <text evidence="2">The sequence shown here is derived from an EMBL/GenBank/DDBJ whole genome shotgun (WGS) entry which is preliminary data.</text>
</comment>
<organism evidence="2 3">
    <name type="scientific">Pycnococcus provasolii</name>
    <dbReference type="NCBI Taxonomy" id="41880"/>
    <lineage>
        <taxon>Eukaryota</taxon>
        <taxon>Viridiplantae</taxon>
        <taxon>Chlorophyta</taxon>
        <taxon>Pseudoscourfieldiophyceae</taxon>
        <taxon>Pseudoscourfieldiales</taxon>
        <taxon>Pycnococcaceae</taxon>
        <taxon>Pycnococcus</taxon>
    </lineage>
</organism>
<evidence type="ECO:0000256" key="1">
    <source>
        <dbReference type="SAM" id="MobiDB-lite"/>
    </source>
</evidence>
<feature type="compositionally biased region" description="Pro residues" evidence="1">
    <location>
        <begin position="141"/>
        <end position="158"/>
    </location>
</feature>
<evidence type="ECO:0000313" key="3">
    <source>
        <dbReference type="Proteomes" id="UP000660262"/>
    </source>
</evidence>
<gene>
    <name evidence="2" type="ORF">PPROV_000138900</name>
</gene>
<dbReference type="Proteomes" id="UP000660262">
    <property type="component" value="Unassembled WGS sequence"/>
</dbReference>
<name>A0A830H8G3_9CHLO</name>
<keyword evidence="3" id="KW-1185">Reference proteome</keyword>
<feature type="region of interest" description="Disordered" evidence="1">
    <location>
        <begin position="1"/>
        <end position="26"/>
    </location>
</feature>
<dbReference type="AlphaFoldDB" id="A0A830H8G3"/>